<comment type="caution">
    <text evidence="2">The sequence shown here is derived from an EMBL/GenBank/DDBJ whole genome shotgun (WGS) entry which is preliminary data.</text>
</comment>
<evidence type="ECO:0000256" key="1">
    <source>
        <dbReference type="SAM" id="MobiDB-lite"/>
    </source>
</evidence>
<feature type="region of interest" description="Disordered" evidence="1">
    <location>
        <begin position="82"/>
        <end position="112"/>
    </location>
</feature>
<feature type="compositionally biased region" description="Basic and acidic residues" evidence="1">
    <location>
        <begin position="93"/>
        <end position="106"/>
    </location>
</feature>
<dbReference type="AlphaFoldDB" id="A0A9Q0EPP6"/>
<sequence>MSVFALSESGLPTTGLLVFCHVRPLVFPLLPRPVRPTHRDHDSSSQTYRFFFMLKHLWPLLAGSCLTFQRNQRSVALPLNASSVVREGTSKPGSDKDPNRLVHGDRPSVTLR</sequence>
<evidence type="ECO:0000313" key="3">
    <source>
        <dbReference type="Proteomes" id="UP001148018"/>
    </source>
</evidence>
<dbReference type="Proteomes" id="UP001148018">
    <property type="component" value="Unassembled WGS sequence"/>
</dbReference>
<gene>
    <name evidence="2" type="ORF">NHX12_024004</name>
</gene>
<accession>A0A9Q0EPP6</accession>
<name>A0A9Q0EPP6_9TELE</name>
<evidence type="ECO:0000313" key="2">
    <source>
        <dbReference type="EMBL" id="KAJ3609483.1"/>
    </source>
</evidence>
<dbReference type="EMBL" id="JANIIK010000039">
    <property type="protein sequence ID" value="KAJ3609483.1"/>
    <property type="molecule type" value="Genomic_DNA"/>
</dbReference>
<organism evidence="2 3">
    <name type="scientific">Muraenolepis orangiensis</name>
    <name type="common">Patagonian moray cod</name>
    <dbReference type="NCBI Taxonomy" id="630683"/>
    <lineage>
        <taxon>Eukaryota</taxon>
        <taxon>Metazoa</taxon>
        <taxon>Chordata</taxon>
        <taxon>Craniata</taxon>
        <taxon>Vertebrata</taxon>
        <taxon>Euteleostomi</taxon>
        <taxon>Actinopterygii</taxon>
        <taxon>Neopterygii</taxon>
        <taxon>Teleostei</taxon>
        <taxon>Neoteleostei</taxon>
        <taxon>Acanthomorphata</taxon>
        <taxon>Zeiogadaria</taxon>
        <taxon>Gadariae</taxon>
        <taxon>Gadiformes</taxon>
        <taxon>Muraenolepidoidei</taxon>
        <taxon>Muraenolepididae</taxon>
        <taxon>Muraenolepis</taxon>
    </lineage>
</organism>
<proteinExistence type="predicted"/>
<protein>
    <submittedName>
        <fullName evidence="2">Uncharacterized protein</fullName>
    </submittedName>
</protein>
<keyword evidence="3" id="KW-1185">Reference proteome</keyword>
<reference evidence="2" key="1">
    <citation type="submission" date="2022-07" db="EMBL/GenBank/DDBJ databases">
        <title>Chromosome-level genome of Muraenolepis orangiensis.</title>
        <authorList>
            <person name="Kim J."/>
        </authorList>
    </citation>
    <scope>NUCLEOTIDE SEQUENCE</scope>
    <source>
        <strain evidence="2">KU_S4_2022</strain>
        <tissue evidence="2">Muscle</tissue>
    </source>
</reference>